<proteinExistence type="predicted"/>
<reference evidence="1 2" key="1">
    <citation type="submission" date="2019-11" db="EMBL/GenBank/DDBJ databases">
        <title>Spirosoma endbachense sp. nov., isolated from a natural salt meadow.</title>
        <authorList>
            <person name="Rojas J."/>
            <person name="Ambika Manirajan B."/>
            <person name="Ratering S."/>
            <person name="Suarez C."/>
            <person name="Geissler-Plaum R."/>
            <person name="Schnell S."/>
        </authorList>
    </citation>
    <scope>NUCLEOTIDE SEQUENCE [LARGE SCALE GENOMIC DNA]</scope>
    <source>
        <strain evidence="1 2">I-24</strain>
    </source>
</reference>
<protein>
    <submittedName>
        <fullName evidence="1">Uncharacterized protein</fullName>
    </submittedName>
</protein>
<organism evidence="1 2">
    <name type="scientific">Spirosoma endbachense</name>
    <dbReference type="NCBI Taxonomy" id="2666025"/>
    <lineage>
        <taxon>Bacteria</taxon>
        <taxon>Pseudomonadati</taxon>
        <taxon>Bacteroidota</taxon>
        <taxon>Cytophagia</taxon>
        <taxon>Cytophagales</taxon>
        <taxon>Cytophagaceae</taxon>
        <taxon>Spirosoma</taxon>
    </lineage>
</organism>
<name>A0A6P1VWI4_9BACT</name>
<accession>A0A6P1VWI4</accession>
<dbReference type="EMBL" id="CP045997">
    <property type="protein sequence ID" value="QHV97571.1"/>
    <property type="molecule type" value="Genomic_DNA"/>
</dbReference>
<dbReference type="KEGG" id="senf:GJR95_22305"/>
<keyword evidence="2" id="KW-1185">Reference proteome</keyword>
<evidence type="ECO:0000313" key="1">
    <source>
        <dbReference type="EMBL" id="QHV97571.1"/>
    </source>
</evidence>
<gene>
    <name evidence="1" type="ORF">GJR95_22305</name>
</gene>
<sequence>MFSSLIRHSIFRAIALGPVSVQVTIEADEAYLFVLKPGVTIYVGRQREHALGPLIEKQVPWGSYQIQTSASITHEMGFVSLHARPNADGSMVVHPSTASQIYPLAAVPMMPGVGVRDTVMLTYGGDEGEVEYVLIEEVHYVPADAIGI</sequence>
<evidence type="ECO:0000313" key="2">
    <source>
        <dbReference type="Proteomes" id="UP000464577"/>
    </source>
</evidence>
<dbReference type="AlphaFoldDB" id="A0A6P1VWI4"/>
<dbReference type="RefSeq" id="WP_162387982.1">
    <property type="nucleotide sequence ID" value="NZ_CP045997.1"/>
</dbReference>
<dbReference type="Proteomes" id="UP000464577">
    <property type="component" value="Chromosome"/>
</dbReference>